<evidence type="ECO:0000313" key="4">
    <source>
        <dbReference type="EMBL" id="ACT91329.1"/>
    </source>
</evidence>
<dbReference type="PROSITE" id="PS00101">
    <property type="entry name" value="HEXAPEP_TRANSFERASES"/>
    <property type="match status" value="1"/>
</dbReference>
<dbReference type="Pfam" id="PF00132">
    <property type="entry name" value="Hexapep"/>
    <property type="match status" value="1"/>
</dbReference>
<evidence type="ECO:0000256" key="3">
    <source>
        <dbReference type="ARBA" id="ARBA00023315"/>
    </source>
</evidence>
<reference evidence="4 5" key="1">
    <citation type="journal article" date="2009" name="Stand. Genomic Sci.">
        <title>Complete genome sequence of Dyadobacter fermentans type strain (NS114).</title>
        <authorList>
            <person name="Lang E."/>
            <person name="Lapidus A."/>
            <person name="Chertkov O."/>
            <person name="Brettin T."/>
            <person name="Detter J.C."/>
            <person name="Han C."/>
            <person name="Copeland A."/>
            <person name="Glavina Del Rio T."/>
            <person name="Nolan M."/>
            <person name="Chen F."/>
            <person name="Lucas S."/>
            <person name="Tice H."/>
            <person name="Cheng J.F."/>
            <person name="Land M."/>
            <person name="Hauser L."/>
            <person name="Chang Y.J."/>
            <person name="Jeffries C.D."/>
            <person name="Kopitz M."/>
            <person name="Bruce D."/>
            <person name="Goodwin L."/>
            <person name="Pitluck S."/>
            <person name="Ovchinnikova G."/>
            <person name="Pati A."/>
            <person name="Ivanova N."/>
            <person name="Mavrommatis K."/>
            <person name="Chen A."/>
            <person name="Palaniappan K."/>
            <person name="Chain P."/>
            <person name="Bristow J."/>
            <person name="Eisen J.A."/>
            <person name="Markowitz V."/>
            <person name="Hugenholtz P."/>
            <person name="Goker M."/>
            <person name="Rohde M."/>
            <person name="Kyrpides N.C."/>
            <person name="Klenk H.P."/>
        </authorList>
    </citation>
    <scope>NUCLEOTIDE SEQUENCE [LARGE SCALE GENOMIC DNA]</scope>
    <source>
        <strain evidence="5">ATCC 700827 / DSM 18053 / CIP 107007 / KCTC 52180 / NS114</strain>
    </source>
</reference>
<dbReference type="OrthoDB" id="9814490at2"/>
<keyword evidence="1 4" id="KW-0808">Transferase</keyword>
<keyword evidence="2" id="KW-0677">Repeat</keyword>
<dbReference type="InterPro" id="IPR001451">
    <property type="entry name" value="Hexapep"/>
</dbReference>
<keyword evidence="3" id="KW-0012">Acyltransferase</keyword>
<dbReference type="InterPro" id="IPR011004">
    <property type="entry name" value="Trimer_LpxA-like_sf"/>
</dbReference>
<dbReference type="GO" id="GO:0016746">
    <property type="term" value="F:acyltransferase activity"/>
    <property type="evidence" value="ECO:0007669"/>
    <property type="project" value="UniProtKB-KW"/>
</dbReference>
<evidence type="ECO:0000256" key="2">
    <source>
        <dbReference type="ARBA" id="ARBA00022737"/>
    </source>
</evidence>
<gene>
    <name evidence="4" type="ordered locus">Dfer_0057</name>
</gene>
<sequence>MILSKTDLRNYLNEDKKFYQATFADYVLKRQEAYIVRYLYHLRHAEYYLNNSGRALSHRILKGYHTYKMRALSYKLGFQIGLNTCGPGIIFYHFGHIIINGKARIGKNLCVYPGVTIGQNERGEAPRIGDNCFLGLGSKVLGNVRIGNNVVVAANSVVTKDVPDNCMVAGVPAVIVKKRENALNFLNTI</sequence>
<protein>
    <submittedName>
        <fullName evidence="4">Transferase hexapeptide repeat containing protein</fullName>
    </submittedName>
</protein>
<dbReference type="eggNOG" id="COG1045">
    <property type="taxonomic scope" value="Bacteria"/>
</dbReference>
<dbReference type="STRING" id="471854.Dfer_0057"/>
<dbReference type="PANTHER" id="PTHR42811">
    <property type="entry name" value="SERINE ACETYLTRANSFERASE"/>
    <property type="match status" value="1"/>
</dbReference>
<accession>C6VUM0</accession>
<evidence type="ECO:0000313" key="5">
    <source>
        <dbReference type="Proteomes" id="UP000002011"/>
    </source>
</evidence>
<dbReference type="InterPro" id="IPR018357">
    <property type="entry name" value="Hexapep_transf_CS"/>
</dbReference>
<organism evidence="4 5">
    <name type="scientific">Dyadobacter fermentans (strain ATCC 700827 / DSM 18053 / CIP 107007 / KCTC 52180 / NS114)</name>
    <dbReference type="NCBI Taxonomy" id="471854"/>
    <lineage>
        <taxon>Bacteria</taxon>
        <taxon>Pseudomonadati</taxon>
        <taxon>Bacteroidota</taxon>
        <taxon>Cytophagia</taxon>
        <taxon>Cytophagales</taxon>
        <taxon>Spirosomataceae</taxon>
        <taxon>Dyadobacter</taxon>
    </lineage>
</organism>
<keyword evidence="5" id="KW-1185">Reference proteome</keyword>
<dbReference type="HOGENOM" id="CLU_051638_11_0_10"/>
<dbReference type="AlphaFoldDB" id="C6VUM0"/>
<dbReference type="KEGG" id="dfe:Dfer_0057"/>
<dbReference type="EMBL" id="CP001619">
    <property type="protein sequence ID" value="ACT91329.1"/>
    <property type="molecule type" value="Genomic_DNA"/>
</dbReference>
<dbReference type="Gene3D" id="2.160.10.10">
    <property type="entry name" value="Hexapeptide repeat proteins"/>
    <property type="match status" value="1"/>
</dbReference>
<evidence type="ECO:0000256" key="1">
    <source>
        <dbReference type="ARBA" id="ARBA00022679"/>
    </source>
</evidence>
<dbReference type="SUPFAM" id="SSF51161">
    <property type="entry name" value="Trimeric LpxA-like enzymes"/>
    <property type="match status" value="1"/>
</dbReference>
<name>C6VUM0_DYAFD</name>
<dbReference type="RefSeq" id="WP_012779677.1">
    <property type="nucleotide sequence ID" value="NC_013037.1"/>
</dbReference>
<proteinExistence type="predicted"/>
<dbReference type="Proteomes" id="UP000002011">
    <property type="component" value="Chromosome"/>
</dbReference>